<dbReference type="Proteomes" id="UP001652621">
    <property type="component" value="Unplaced"/>
</dbReference>
<dbReference type="PROSITE" id="PS51348">
    <property type="entry name" value="GLYCOSYL_HYDROL_F22_2"/>
    <property type="match status" value="1"/>
</dbReference>
<keyword evidence="4" id="KW-1185">Reference proteome</keyword>
<keyword evidence="1 3" id="KW-0732">Signal</keyword>
<evidence type="ECO:0000313" key="5">
    <source>
        <dbReference type="RefSeq" id="XP_058984772.1"/>
    </source>
</evidence>
<name>A0ABM3VG49_MUSDO</name>
<dbReference type="InterPro" id="IPR023346">
    <property type="entry name" value="Lysozyme-like_dom_sf"/>
</dbReference>
<evidence type="ECO:0000256" key="3">
    <source>
        <dbReference type="SAM" id="SignalP"/>
    </source>
</evidence>
<proteinExistence type="inferred from homology"/>
<accession>A0ABM3VG49</accession>
<reference evidence="5" key="1">
    <citation type="submission" date="2025-08" db="UniProtKB">
        <authorList>
            <consortium name="RefSeq"/>
        </authorList>
    </citation>
    <scope>IDENTIFICATION</scope>
    <source>
        <strain evidence="5">Aabys</strain>
        <tissue evidence="5">Whole body</tissue>
    </source>
</reference>
<organism evidence="4 5">
    <name type="scientific">Musca domestica</name>
    <name type="common">House fly</name>
    <dbReference type="NCBI Taxonomy" id="7370"/>
    <lineage>
        <taxon>Eukaryota</taxon>
        <taxon>Metazoa</taxon>
        <taxon>Ecdysozoa</taxon>
        <taxon>Arthropoda</taxon>
        <taxon>Hexapoda</taxon>
        <taxon>Insecta</taxon>
        <taxon>Pterygota</taxon>
        <taxon>Neoptera</taxon>
        <taxon>Endopterygota</taxon>
        <taxon>Diptera</taxon>
        <taxon>Brachycera</taxon>
        <taxon>Muscomorpha</taxon>
        <taxon>Muscoidea</taxon>
        <taxon>Muscidae</taxon>
        <taxon>Musca</taxon>
    </lineage>
</organism>
<dbReference type="PANTHER" id="PTHR11407">
    <property type="entry name" value="LYSOZYME C"/>
    <property type="match status" value="1"/>
</dbReference>
<dbReference type="PANTHER" id="PTHR11407:SF36">
    <property type="entry name" value="GEO02684P1-RELATED"/>
    <property type="match status" value="1"/>
</dbReference>
<evidence type="ECO:0000256" key="1">
    <source>
        <dbReference type="ARBA" id="ARBA00022729"/>
    </source>
</evidence>
<dbReference type="SMART" id="SM00263">
    <property type="entry name" value="LYZ1"/>
    <property type="match status" value="1"/>
</dbReference>
<feature type="chain" id="PRO_5045901612" evidence="3">
    <location>
        <begin position="24"/>
        <end position="151"/>
    </location>
</feature>
<dbReference type="Gene3D" id="1.10.530.10">
    <property type="match status" value="1"/>
</dbReference>
<comment type="similarity">
    <text evidence="2">Belongs to the glycosyl hydrolase 22 family.</text>
</comment>
<dbReference type="PRINTS" id="PR00135">
    <property type="entry name" value="LYZLACT"/>
</dbReference>
<evidence type="ECO:0000256" key="2">
    <source>
        <dbReference type="RuleBase" id="RU004440"/>
    </source>
</evidence>
<dbReference type="SUPFAM" id="SSF53955">
    <property type="entry name" value="Lysozyme-like"/>
    <property type="match status" value="1"/>
</dbReference>
<protein>
    <submittedName>
        <fullName evidence="5">Lysozyme P-like</fullName>
    </submittedName>
</protein>
<gene>
    <name evidence="5" type="primary">LOC101893082</name>
</gene>
<sequence>MNLKIAYIVCWIVTTVFSPLSEGRILNCCDLAREMSRLGVAKSELATWCCIAQFESRYNTTAIGRLNGNWSNDYGLFQFSDRYWCQSSAKPSRSSANLCQINCQHLVSGDDVRESIKCAQKVKKLQGWRAWSVYNGRCKNAKLLPSIEECF</sequence>
<dbReference type="Pfam" id="PF00062">
    <property type="entry name" value="Lys"/>
    <property type="match status" value="1"/>
</dbReference>
<dbReference type="CDD" id="cd16899">
    <property type="entry name" value="LYZ_C_invert"/>
    <property type="match status" value="1"/>
</dbReference>
<dbReference type="RefSeq" id="XP_058984772.1">
    <property type="nucleotide sequence ID" value="XM_059128789.1"/>
</dbReference>
<feature type="signal peptide" evidence="3">
    <location>
        <begin position="1"/>
        <end position="23"/>
    </location>
</feature>
<evidence type="ECO:0000313" key="4">
    <source>
        <dbReference type="Proteomes" id="UP001652621"/>
    </source>
</evidence>
<dbReference type="GeneID" id="101893082"/>
<dbReference type="InterPro" id="IPR001916">
    <property type="entry name" value="Glyco_hydro_22"/>
</dbReference>